<feature type="domain" description="Peptidase M10 metallopeptidase" evidence="5">
    <location>
        <begin position="78"/>
        <end position="213"/>
    </location>
</feature>
<sequence>MKFSGVSSSKFPLVIIGVVVLFALYLIPAYAAAPQVCLEEFPADSSLSKTKKELYIKEIKAGITEWQNMLKEQSTFPRAENWKWDIDVVNYSDSIKCDVIVKFKDKPENENKKLTLGTFQNAGGIGIINMYYFTPYSCETGRDSQYIYYGICRDPIDLATTVEFGSIFRHEFGHALGLPHVDINTSLMHPTFELISYKGKITTGDVKNVIEMYPNGFYSQEPVSEPEIIELTPDVIQPIPDWIRSNALWWSTGEINDETFVVGIKYLITQDILVIPATETIHDSTGIPSWIKDNARWWAAGEINDETFVLGIQYLIQQGIILVD</sequence>
<dbReference type="KEGG" id="nox:C5F49_01910"/>
<name>A0A7D5R8B4_9ARCH</name>
<accession>A0A7D5R8B4</accession>
<dbReference type="Pfam" id="PF00413">
    <property type="entry name" value="Peptidase_M10"/>
    <property type="match status" value="1"/>
</dbReference>
<reference evidence="6 7" key="1">
    <citation type="submission" date="2018-02" db="EMBL/GenBank/DDBJ databases">
        <title>Complete genome of Nitrosopumilus oxyclinae HCE1.</title>
        <authorList>
            <person name="Qin W."/>
            <person name="Zheng Y."/>
            <person name="Stahl D.A."/>
        </authorList>
    </citation>
    <scope>NUCLEOTIDE SEQUENCE [LARGE SCALE GENOMIC DNA]</scope>
    <source>
        <strain evidence="6 7">HCE1</strain>
    </source>
</reference>
<dbReference type="EMBL" id="CP026994">
    <property type="protein sequence ID" value="QLH04202.1"/>
    <property type="molecule type" value="Genomic_DNA"/>
</dbReference>
<dbReference type="GeneID" id="56060667"/>
<dbReference type="InterPro" id="IPR021190">
    <property type="entry name" value="Pept_M10A"/>
</dbReference>
<evidence type="ECO:0000313" key="6">
    <source>
        <dbReference type="EMBL" id="QLH04202.1"/>
    </source>
</evidence>
<keyword evidence="3" id="KW-0378">Hydrolase</keyword>
<dbReference type="RefSeq" id="WP_179363082.1">
    <property type="nucleotide sequence ID" value="NZ_CP026994.1"/>
</dbReference>
<dbReference type="SUPFAM" id="SSF55486">
    <property type="entry name" value="Metalloproteases ('zincins'), catalytic domain"/>
    <property type="match status" value="1"/>
</dbReference>
<evidence type="ECO:0000259" key="5">
    <source>
        <dbReference type="Pfam" id="PF00413"/>
    </source>
</evidence>
<dbReference type="GO" id="GO:0031012">
    <property type="term" value="C:extracellular matrix"/>
    <property type="evidence" value="ECO:0007669"/>
    <property type="project" value="InterPro"/>
</dbReference>
<keyword evidence="4" id="KW-0862">Zinc</keyword>
<evidence type="ECO:0000313" key="7">
    <source>
        <dbReference type="Proteomes" id="UP000509441"/>
    </source>
</evidence>
<keyword evidence="7" id="KW-1185">Reference proteome</keyword>
<evidence type="ECO:0000256" key="3">
    <source>
        <dbReference type="ARBA" id="ARBA00022801"/>
    </source>
</evidence>
<dbReference type="InterPro" id="IPR024079">
    <property type="entry name" value="MetalloPept_cat_dom_sf"/>
</dbReference>
<organism evidence="6 7">
    <name type="scientific">Nitrosopumilus oxyclinae</name>
    <dbReference type="NCBI Taxonomy" id="1959104"/>
    <lineage>
        <taxon>Archaea</taxon>
        <taxon>Nitrososphaerota</taxon>
        <taxon>Nitrososphaeria</taxon>
        <taxon>Nitrosopumilales</taxon>
        <taxon>Nitrosopumilaceae</taxon>
        <taxon>Nitrosopumilus</taxon>
    </lineage>
</organism>
<dbReference type="GO" id="GO:0004222">
    <property type="term" value="F:metalloendopeptidase activity"/>
    <property type="evidence" value="ECO:0007669"/>
    <property type="project" value="InterPro"/>
</dbReference>
<dbReference type="AlphaFoldDB" id="A0A7D5R8B4"/>
<keyword evidence="1" id="KW-0645">Protease</keyword>
<dbReference type="PRINTS" id="PR00138">
    <property type="entry name" value="MATRIXIN"/>
</dbReference>
<dbReference type="GO" id="GO:0006508">
    <property type="term" value="P:proteolysis"/>
    <property type="evidence" value="ECO:0007669"/>
    <property type="project" value="UniProtKB-KW"/>
</dbReference>
<dbReference type="Proteomes" id="UP000509441">
    <property type="component" value="Chromosome"/>
</dbReference>
<dbReference type="Gene3D" id="3.40.390.10">
    <property type="entry name" value="Collagenase (Catalytic Domain)"/>
    <property type="match status" value="1"/>
</dbReference>
<protein>
    <recommendedName>
        <fullName evidence="5">Peptidase M10 metallopeptidase domain-containing protein</fullName>
    </recommendedName>
</protein>
<gene>
    <name evidence="6" type="ORF">C5F49_01910</name>
</gene>
<dbReference type="OrthoDB" id="5021at2157"/>
<proteinExistence type="predicted"/>
<evidence type="ECO:0000256" key="1">
    <source>
        <dbReference type="ARBA" id="ARBA00022670"/>
    </source>
</evidence>
<keyword evidence="2" id="KW-0479">Metal-binding</keyword>
<dbReference type="GO" id="GO:0008270">
    <property type="term" value="F:zinc ion binding"/>
    <property type="evidence" value="ECO:0007669"/>
    <property type="project" value="InterPro"/>
</dbReference>
<dbReference type="InterPro" id="IPR001818">
    <property type="entry name" value="Pept_M10_metallopeptidase"/>
</dbReference>
<evidence type="ECO:0000256" key="2">
    <source>
        <dbReference type="ARBA" id="ARBA00022723"/>
    </source>
</evidence>
<evidence type="ECO:0000256" key="4">
    <source>
        <dbReference type="ARBA" id="ARBA00022833"/>
    </source>
</evidence>